<comment type="cofactor">
    <cofactor evidence="7">
        <name>Zn(2+)</name>
        <dbReference type="ChEBI" id="CHEBI:29105"/>
    </cofactor>
    <text evidence="7">Binds 1 zinc ion per subunit.</text>
</comment>
<dbReference type="RefSeq" id="WP_009140138.1">
    <property type="nucleotide sequence ID" value="NZ_JH126467.1"/>
</dbReference>
<keyword evidence="10" id="KW-1185">Reference proteome</keyword>
<dbReference type="GeneID" id="62757897"/>
<dbReference type="InterPro" id="IPR036390">
    <property type="entry name" value="WH_DNA-bd_sf"/>
</dbReference>
<evidence type="ECO:0008006" key="11">
    <source>
        <dbReference type="Google" id="ProtNLM"/>
    </source>
</evidence>
<accession>G1WFI8</accession>
<dbReference type="HOGENOM" id="CLU_096072_4_2_11"/>
<keyword evidence="2" id="KW-0678">Repressor</keyword>
<evidence type="ECO:0000313" key="9">
    <source>
        <dbReference type="EMBL" id="EGX71936.1"/>
    </source>
</evidence>
<dbReference type="GO" id="GO:1900376">
    <property type="term" value="P:regulation of secondary metabolite biosynthetic process"/>
    <property type="evidence" value="ECO:0007669"/>
    <property type="project" value="TreeGrafter"/>
</dbReference>
<evidence type="ECO:0000256" key="3">
    <source>
        <dbReference type="ARBA" id="ARBA00022833"/>
    </source>
</evidence>
<dbReference type="InterPro" id="IPR036388">
    <property type="entry name" value="WH-like_DNA-bd_sf"/>
</dbReference>
<dbReference type="GO" id="GO:0000976">
    <property type="term" value="F:transcription cis-regulatory region binding"/>
    <property type="evidence" value="ECO:0007669"/>
    <property type="project" value="TreeGrafter"/>
</dbReference>
<dbReference type="STRING" id="742742.HMPREF9452_00101"/>
<evidence type="ECO:0000256" key="2">
    <source>
        <dbReference type="ARBA" id="ARBA00022491"/>
    </source>
</evidence>
<proteinExistence type="inferred from homology"/>
<feature type="binding site" evidence="7">
    <location>
        <position position="85"/>
    </location>
    <ligand>
        <name>Zn(2+)</name>
        <dbReference type="ChEBI" id="CHEBI:29105"/>
    </ligand>
</feature>
<evidence type="ECO:0000256" key="7">
    <source>
        <dbReference type="PIRSR" id="PIRSR602481-1"/>
    </source>
</evidence>
<feature type="binding site" evidence="7">
    <location>
        <position position="125"/>
    </location>
    <ligand>
        <name>Zn(2+)</name>
        <dbReference type="ChEBI" id="CHEBI:29105"/>
    </ligand>
</feature>
<evidence type="ECO:0000256" key="1">
    <source>
        <dbReference type="ARBA" id="ARBA00007957"/>
    </source>
</evidence>
<keyword evidence="8" id="KW-0408">Iron</keyword>
<dbReference type="eggNOG" id="COG0735">
    <property type="taxonomic scope" value="Bacteria"/>
</dbReference>
<comment type="caution">
    <text evidence="9">The sequence shown here is derived from an EMBL/GenBank/DDBJ whole genome shotgun (WGS) entry which is preliminary data.</text>
</comment>
<dbReference type="GO" id="GO:0003700">
    <property type="term" value="F:DNA-binding transcription factor activity"/>
    <property type="evidence" value="ECO:0007669"/>
    <property type="project" value="InterPro"/>
</dbReference>
<dbReference type="Gene3D" id="1.10.10.10">
    <property type="entry name" value="Winged helix-like DNA-binding domain superfamily/Winged helix DNA-binding domain"/>
    <property type="match status" value="1"/>
</dbReference>
<name>G1WFI8_9ACTN</name>
<evidence type="ECO:0000256" key="5">
    <source>
        <dbReference type="ARBA" id="ARBA00023125"/>
    </source>
</evidence>
<keyword evidence="5" id="KW-0238">DNA-binding</keyword>
<comment type="similarity">
    <text evidence="1">Belongs to the Fur family.</text>
</comment>
<dbReference type="SUPFAM" id="SSF46785">
    <property type="entry name" value="Winged helix' DNA-binding domain"/>
    <property type="match status" value="1"/>
</dbReference>
<dbReference type="PANTHER" id="PTHR33202:SF7">
    <property type="entry name" value="FERRIC UPTAKE REGULATION PROTEIN"/>
    <property type="match status" value="1"/>
</dbReference>
<sequence length="142" mass="15649">MGVQRRNTRQRALVLDAVRAHDDHPTADDIYLDVRQQDEKISRGTVYRNLNLLEEAGIISSVKTPGGNRFDWRSDGHAHILCRKCGRVQDVPLAYDLDLDEACGAQTGFAGIDHSTLFTGICPDCLGDSPVADTALEDRQAD</sequence>
<protein>
    <recommendedName>
        <fullName evidence="11">Transcriptional repressor</fullName>
    </recommendedName>
</protein>
<keyword evidence="6" id="KW-0804">Transcription</keyword>
<dbReference type="GO" id="GO:0008270">
    <property type="term" value="F:zinc ion binding"/>
    <property type="evidence" value="ECO:0007669"/>
    <property type="project" value="TreeGrafter"/>
</dbReference>
<keyword evidence="7" id="KW-0479">Metal-binding</keyword>
<keyword evidence="3 7" id="KW-0862">Zinc</keyword>
<dbReference type="InterPro" id="IPR002481">
    <property type="entry name" value="FUR"/>
</dbReference>
<dbReference type="InterPro" id="IPR043135">
    <property type="entry name" value="Fur_C"/>
</dbReference>
<evidence type="ECO:0000256" key="8">
    <source>
        <dbReference type="PIRSR" id="PIRSR602481-2"/>
    </source>
</evidence>
<evidence type="ECO:0000256" key="6">
    <source>
        <dbReference type="ARBA" id="ARBA00023163"/>
    </source>
</evidence>
<dbReference type="Gene3D" id="3.30.1490.190">
    <property type="match status" value="1"/>
</dbReference>
<feature type="binding site" evidence="7">
    <location>
        <position position="122"/>
    </location>
    <ligand>
        <name>Zn(2+)</name>
        <dbReference type="ChEBI" id="CHEBI:29105"/>
    </ligand>
</feature>
<dbReference type="Pfam" id="PF01475">
    <property type="entry name" value="FUR"/>
    <property type="match status" value="1"/>
</dbReference>
<keyword evidence="4" id="KW-0805">Transcription regulation</keyword>
<dbReference type="AlphaFoldDB" id="G1WFI8"/>
<evidence type="ECO:0000256" key="4">
    <source>
        <dbReference type="ARBA" id="ARBA00023015"/>
    </source>
</evidence>
<dbReference type="PATRIC" id="fig|742742.3.peg.101"/>
<dbReference type="Proteomes" id="UP000004830">
    <property type="component" value="Unassembled WGS sequence"/>
</dbReference>
<dbReference type="EMBL" id="ADLS01000001">
    <property type="protein sequence ID" value="EGX71936.1"/>
    <property type="molecule type" value="Genomic_DNA"/>
</dbReference>
<dbReference type="GO" id="GO:0045892">
    <property type="term" value="P:negative regulation of DNA-templated transcription"/>
    <property type="evidence" value="ECO:0007669"/>
    <property type="project" value="TreeGrafter"/>
</dbReference>
<dbReference type="PANTHER" id="PTHR33202">
    <property type="entry name" value="ZINC UPTAKE REGULATION PROTEIN"/>
    <property type="match status" value="1"/>
</dbReference>
<evidence type="ECO:0000313" key="10">
    <source>
        <dbReference type="Proteomes" id="UP000004830"/>
    </source>
</evidence>
<comment type="cofactor">
    <cofactor evidence="8">
        <name>Mn(2+)</name>
        <dbReference type="ChEBI" id="CHEBI:29035"/>
    </cofactor>
    <cofactor evidence="8">
        <name>Fe(2+)</name>
        <dbReference type="ChEBI" id="CHEBI:29033"/>
    </cofactor>
    <text evidence="8">Binds 1 Mn(2+) or Fe(2+) ion per subunit.</text>
</comment>
<feature type="binding site" evidence="8">
    <location>
        <position position="114"/>
    </location>
    <ligand>
        <name>Fe cation</name>
        <dbReference type="ChEBI" id="CHEBI:24875"/>
    </ligand>
</feature>
<dbReference type="CDD" id="cd07153">
    <property type="entry name" value="Fur_like"/>
    <property type="match status" value="1"/>
</dbReference>
<reference evidence="9 10" key="1">
    <citation type="submission" date="2011-06" db="EMBL/GenBank/DDBJ databases">
        <title>The Genome Sequence of Collinsella tanakaei YIT 12063.</title>
        <authorList>
            <consortium name="The Broad Institute Genome Sequencing Platform"/>
            <person name="Earl A."/>
            <person name="Ward D."/>
            <person name="Feldgarden M."/>
            <person name="Gevers D."/>
            <person name="Morotomi M."/>
            <person name="Young S.K."/>
            <person name="Zeng Q."/>
            <person name="Gargeya S."/>
            <person name="Fitzgerald M."/>
            <person name="Haas B."/>
            <person name="Abouelleil A."/>
            <person name="Alvarado L."/>
            <person name="Arachchi H.M."/>
            <person name="Berlin A."/>
            <person name="Brown A."/>
            <person name="Chapman S.B."/>
            <person name="Chen Z."/>
            <person name="Dunbar C."/>
            <person name="Freedman E."/>
            <person name="Gearin G."/>
            <person name="Gellesch M."/>
            <person name="Goldberg J."/>
            <person name="Griggs A."/>
            <person name="Gujja S."/>
            <person name="Heiman D."/>
            <person name="Howarth C."/>
            <person name="Larson L."/>
            <person name="Lui A."/>
            <person name="MacDonald P.J.P."/>
            <person name="Mehta T."/>
            <person name="Montmayeur A."/>
            <person name="Murphy C."/>
            <person name="Neiman D."/>
            <person name="Pearson M."/>
            <person name="Priest M."/>
            <person name="Roberts A."/>
            <person name="Saif S."/>
            <person name="Shea T."/>
            <person name="Shenoy N."/>
            <person name="Sisk P."/>
            <person name="Stolte C."/>
            <person name="Sykes S."/>
            <person name="Wortman J."/>
            <person name="Nusbaum C."/>
            <person name="Birren B."/>
        </authorList>
    </citation>
    <scope>NUCLEOTIDE SEQUENCE [LARGE SCALE GENOMIC DNA]</scope>
    <source>
        <strain evidence="9 10">YIT 12063</strain>
    </source>
</reference>
<feature type="binding site" evidence="7">
    <location>
        <position position="82"/>
    </location>
    <ligand>
        <name>Zn(2+)</name>
        <dbReference type="ChEBI" id="CHEBI:29105"/>
    </ligand>
</feature>
<organism evidence="9 10">
    <name type="scientific">Collinsella tanakaei YIT 12063</name>
    <dbReference type="NCBI Taxonomy" id="742742"/>
    <lineage>
        <taxon>Bacteria</taxon>
        <taxon>Bacillati</taxon>
        <taxon>Actinomycetota</taxon>
        <taxon>Coriobacteriia</taxon>
        <taxon>Coriobacteriales</taxon>
        <taxon>Coriobacteriaceae</taxon>
        <taxon>Collinsella</taxon>
    </lineage>
</organism>
<gene>
    <name evidence="9" type="ORF">HMPREF9452_00101</name>
</gene>